<evidence type="ECO:0000313" key="3">
    <source>
        <dbReference type="Proteomes" id="UP000031829"/>
    </source>
</evidence>
<dbReference type="InterPro" id="IPR036188">
    <property type="entry name" value="FAD/NAD-bd_sf"/>
</dbReference>
<reference evidence="2 3" key="1">
    <citation type="journal article" date="2015" name="Genome Announc.">
        <title>Complete genome sequences for 35 biothreat assay-relevant bacillus species.</title>
        <authorList>
            <person name="Johnson S.L."/>
            <person name="Daligault H.E."/>
            <person name="Davenport K.W."/>
            <person name="Jaissle J."/>
            <person name="Frey K.G."/>
            <person name="Ladner J.T."/>
            <person name="Broomall S.M."/>
            <person name="Bishop-Lilly K.A."/>
            <person name="Bruce D.C."/>
            <person name="Gibbons H.S."/>
            <person name="Coyne S.R."/>
            <person name="Lo C.C."/>
            <person name="Meincke L."/>
            <person name="Munk A.C."/>
            <person name="Koroleva G.I."/>
            <person name="Rosenzweig C.N."/>
            <person name="Palacios G.F."/>
            <person name="Redden C.L."/>
            <person name="Minogue T.D."/>
            <person name="Chain P.S."/>
        </authorList>
    </citation>
    <scope>NUCLEOTIDE SEQUENCE [LARGE SCALE GENOMIC DNA]</scope>
    <source>
        <strain evidence="3">ATCC 14581 / DSM 32 / JCM 2506 / NBRC 15308 / NCIMB 9376 / NCTC 10342 / NRRL B-14308 / VKM B-512</strain>
    </source>
</reference>
<evidence type="ECO:0000259" key="1">
    <source>
        <dbReference type="Pfam" id="PF01593"/>
    </source>
</evidence>
<proteinExistence type="predicted"/>
<dbReference type="PANTHER" id="PTHR16128:SF5">
    <property type="entry name" value="FAD_NAD(P)-BINDING OXIDOREDUCTASE FAMILY PROTEIN"/>
    <property type="match status" value="1"/>
</dbReference>
<dbReference type="KEGG" id="bmeg:BG04_4347"/>
<dbReference type="EMBL" id="CP009920">
    <property type="protein sequence ID" value="AJI21877.1"/>
    <property type="molecule type" value="Genomic_DNA"/>
</dbReference>
<dbReference type="HOGENOM" id="CLU_036034_0_0_9"/>
<feature type="domain" description="Amine oxidase" evidence="1">
    <location>
        <begin position="92"/>
        <end position="312"/>
    </location>
</feature>
<gene>
    <name evidence="2" type="ORF">BG04_4347</name>
</gene>
<dbReference type="Gene3D" id="3.50.50.60">
    <property type="entry name" value="FAD/NAD(P)-binding domain"/>
    <property type="match status" value="1"/>
</dbReference>
<dbReference type="Pfam" id="PF01593">
    <property type="entry name" value="Amino_oxidase"/>
    <property type="match status" value="1"/>
</dbReference>
<accession>A0A0B6ALE9</accession>
<dbReference type="Pfam" id="PF13450">
    <property type="entry name" value="NAD_binding_8"/>
    <property type="match status" value="1"/>
</dbReference>
<name>A0A0B6ALE9_PRIM2</name>
<dbReference type="PANTHER" id="PTHR16128">
    <property type="entry name" value="FAD/NAD(P)-BINDING OXIDOREDUCTASE FAMILY PROTEIN"/>
    <property type="match status" value="1"/>
</dbReference>
<evidence type="ECO:0000313" key="2">
    <source>
        <dbReference type="EMBL" id="AJI21877.1"/>
    </source>
</evidence>
<dbReference type="GeneID" id="93642355"/>
<dbReference type="AlphaFoldDB" id="A0A0B6ALE9"/>
<dbReference type="Proteomes" id="UP000031829">
    <property type="component" value="Chromosome"/>
</dbReference>
<dbReference type="GO" id="GO:0016491">
    <property type="term" value="F:oxidoreductase activity"/>
    <property type="evidence" value="ECO:0007669"/>
    <property type="project" value="InterPro"/>
</dbReference>
<dbReference type="InterPro" id="IPR002937">
    <property type="entry name" value="Amino_oxidase"/>
</dbReference>
<dbReference type="SUPFAM" id="SSF51905">
    <property type="entry name" value="FAD/NAD(P)-binding domain"/>
    <property type="match status" value="1"/>
</dbReference>
<organism evidence="2 3">
    <name type="scientific">Priestia megaterium (strain ATCC 14581 / DSM 32 / CCUG 1817 / JCM 2506 / NBRC 15308 / NCIMB 9376 / NCTC 10342 / NRRL B-14308 / VKM B-512 / Ford 19)</name>
    <name type="common">Bacillus megaterium</name>
    <dbReference type="NCBI Taxonomy" id="1348623"/>
    <lineage>
        <taxon>Bacteria</taxon>
        <taxon>Bacillati</taxon>
        <taxon>Bacillota</taxon>
        <taxon>Bacilli</taxon>
        <taxon>Bacillales</taxon>
        <taxon>Bacillaceae</taxon>
        <taxon>Priestia</taxon>
    </lineage>
</organism>
<sequence>MRRVGIVGAGMTGLTAAAELQKEGIEVFLLDKGKSVGGRMATRRVGEGKADHGAQFFTVRSDEFQQDVNKWIADRKVKKWFGDHHPRYQSMNGMNALAKYLAEDLRVYVNRKVQAIDFQNGRYQLYTEENEIFEATDIILTAPSPQVVEVLNNSKLQADQSILNTLKFSPCLVAIVELHTEMMYGDHGQITNPSSTIQRIVNHEQKGISKTPVLSIYMNKDWSEKHFDEHEHELLRAIKNEIKEWIGANHIKSIQLKKWRYAEVKQVLHQPFAKIMPSLLVAGDAFLRREDETNHSRLESAYLSGKSAAAELMGKNI</sequence>
<protein>
    <submittedName>
        <fullName evidence="2">Pyridine nucleotide-disulfide oxidoreductase family protein</fullName>
    </submittedName>
</protein>
<dbReference type="Gene3D" id="3.90.660.10">
    <property type="match status" value="1"/>
</dbReference>
<dbReference type="RefSeq" id="WP_034652674.1">
    <property type="nucleotide sequence ID" value="NZ_BCVB01000005.1"/>
</dbReference>